<dbReference type="InterPro" id="IPR002328">
    <property type="entry name" value="ADH_Zn_CS"/>
</dbReference>
<organism evidence="7 8">
    <name type="scientific">Streptomyces chiangmaiensis</name>
    <dbReference type="NCBI Taxonomy" id="766497"/>
    <lineage>
        <taxon>Bacteria</taxon>
        <taxon>Bacillati</taxon>
        <taxon>Actinomycetota</taxon>
        <taxon>Actinomycetes</taxon>
        <taxon>Kitasatosporales</taxon>
        <taxon>Streptomycetaceae</taxon>
        <taxon>Streptomyces</taxon>
    </lineage>
</organism>
<dbReference type="Gene3D" id="3.40.50.720">
    <property type="entry name" value="NAD(P)-binding Rossmann-like Domain"/>
    <property type="match status" value="1"/>
</dbReference>
<gene>
    <name evidence="7" type="ORF">VXC91_02300</name>
</gene>
<dbReference type="RefSeq" id="WP_329504665.1">
    <property type="nucleotide sequence ID" value="NZ_BAAAYZ010000077.1"/>
</dbReference>
<feature type="domain" description="Enoyl reductase (ER)" evidence="6">
    <location>
        <begin position="8"/>
        <end position="343"/>
    </location>
</feature>
<keyword evidence="2 5" id="KW-0479">Metal-binding</keyword>
<protein>
    <submittedName>
        <fullName evidence="7">Alcohol dehydrogenase catalytic domain-containing protein</fullName>
    </submittedName>
</protein>
<evidence type="ECO:0000256" key="5">
    <source>
        <dbReference type="RuleBase" id="RU361277"/>
    </source>
</evidence>
<dbReference type="SUPFAM" id="SSF51735">
    <property type="entry name" value="NAD(P)-binding Rossmann-fold domains"/>
    <property type="match status" value="1"/>
</dbReference>
<comment type="caution">
    <text evidence="7">The sequence shown here is derived from an EMBL/GenBank/DDBJ whole genome shotgun (WGS) entry which is preliminary data.</text>
</comment>
<dbReference type="InterPro" id="IPR036291">
    <property type="entry name" value="NAD(P)-bd_dom_sf"/>
</dbReference>
<reference evidence="7" key="1">
    <citation type="submission" date="2024-01" db="EMBL/GenBank/DDBJ databases">
        <title>First draft genome sequence data of TA4-1, the type strain of Gram-positive actinobacterium Streptomyces chiangmaiensis.</title>
        <authorList>
            <person name="Yasawong M."/>
            <person name="Nantapong N."/>
        </authorList>
    </citation>
    <scope>NUCLEOTIDE SEQUENCE</scope>
    <source>
        <strain evidence="7">TA4-1</strain>
    </source>
</reference>
<evidence type="ECO:0000259" key="6">
    <source>
        <dbReference type="SMART" id="SM00829"/>
    </source>
</evidence>
<sequence>MKAAIFRGEKHIELGQRPDPTIQEATDAVVRVVRGCVCGSDLWYYRGINPHKVGSIGHEYIGVVEAVGENVKNLAVGDFVIAPFTYNDGTCPACRAGFESNCEHGGAFGDGDSDGGQGEKVRAPYADATLVKVPAPADGFTDAQLASFTALSDVMCTGYHAAMSAGVKQGDTVAVVGDGAVGLSAVLAAKLLGAGRIIALSRHADRQALAKEFGASDIVAERGDDAVTTVLGLTDGAGVDAALECVGTDQSIETAAGIVCAGGMIGAVGVPLYEKFEYKTLFWKNIGIKGGVAPAHHYIPELLQHVLDGTINPGLVFDYSTDLDHIADAYAAMDERRAIKSLLTISQP</sequence>
<dbReference type="Proteomes" id="UP001333996">
    <property type="component" value="Unassembled WGS sequence"/>
</dbReference>
<dbReference type="SMART" id="SM00829">
    <property type="entry name" value="PKS_ER"/>
    <property type="match status" value="1"/>
</dbReference>
<dbReference type="PANTHER" id="PTHR42813">
    <property type="entry name" value="ZINC-TYPE ALCOHOL DEHYDROGENASE-LIKE"/>
    <property type="match status" value="1"/>
</dbReference>
<keyword evidence="4" id="KW-0560">Oxidoreductase</keyword>
<comment type="similarity">
    <text evidence="5">Belongs to the zinc-containing alcohol dehydrogenase family.</text>
</comment>
<keyword evidence="8" id="KW-1185">Reference proteome</keyword>
<evidence type="ECO:0000313" key="8">
    <source>
        <dbReference type="Proteomes" id="UP001333996"/>
    </source>
</evidence>
<dbReference type="InterPro" id="IPR013154">
    <property type="entry name" value="ADH-like_N"/>
</dbReference>
<dbReference type="Gene3D" id="3.90.180.10">
    <property type="entry name" value="Medium-chain alcohol dehydrogenases, catalytic domain"/>
    <property type="match status" value="1"/>
</dbReference>
<accession>A0ABU7FBY8</accession>
<dbReference type="Pfam" id="PF00107">
    <property type="entry name" value="ADH_zinc_N"/>
    <property type="match status" value="1"/>
</dbReference>
<proteinExistence type="inferred from homology"/>
<name>A0ABU7FBY8_9ACTN</name>
<evidence type="ECO:0000256" key="4">
    <source>
        <dbReference type="ARBA" id="ARBA00023002"/>
    </source>
</evidence>
<dbReference type="InterPro" id="IPR013149">
    <property type="entry name" value="ADH-like_C"/>
</dbReference>
<dbReference type="PROSITE" id="PS00059">
    <property type="entry name" value="ADH_ZINC"/>
    <property type="match status" value="1"/>
</dbReference>
<dbReference type="PANTHER" id="PTHR42813:SF2">
    <property type="entry name" value="DEHYDROGENASE, ZINC-CONTAINING, PUTATIVE (AFU_ORTHOLOGUE AFUA_2G02810)-RELATED"/>
    <property type="match status" value="1"/>
</dbReference>
<keyword evidence="3 5" id="KW-0862">Zinc</keyword>
<dbReference type="EMBL" id="JAYWVC010000003">
    <property type="protein sequence ID" value="MED7820848.1"/>
    <property type="molecule type" value="Genomic_DNA"/>
</dbReference>
<evidence type="ECO:0000313" key="7">
    <source>
        <dbReference type="EMBL" id="MED7820848.1"/>
    </source>
</evidence>
<dbReference type="InterPro" id="IPR011032">
    <property type="entry name" value="GroES-like_sf"/>
</dbReference>
<comment type="cofactor">
    <cofactor evidence="1 5">
        <name>Zn(2+)</name>
        <dbReference type="ChEBI" id="CHEBI:29105"/>
    </cofactor>
</comment>
<dbReference type="InterPro" id="IPR020843">
    <property type="entry name" value="ER"/>
</dbReference>
<dbReference type="Pfam" id="PF08240">
    <property type="entry name" value="ADH_N"/>
    <property type="match status" value="1"/>
</dbReference>
<dbReference type="SUPFAM" id="SSF50129">
    <property type="entry name" value="GroES-like"/>
    <property type="match status" value="1"/>
</dbReference>
<evidence type="ECO:0000256" key="2">
    <source>
        <dbReference type="ARBA" id="ARBA00022723"/>
    </source>
</evidence>
<evidence type="ECO:0000256" key="3">
    <source>
        <dbReference type="ARBA" id="ARBA00022833"/>
    </source>
</evidence>
<evidence type="ECO:0000256" key="1">
    <source>
        <dbReference type="ARBA" id="ARBA00001947"/>
    </source>
</evidence>